<organism evidence="1">
    <name type="scientific">Salmonella enterica</name>
    <name type="common">Salmonella choleraesuis</name>
    <dbReference type="NCBI Taxonomy" id="28901"/>
    <lineage>
        <taxon>Bacteria</taxon>
        <taxon>Pseudomonadati</taxon>
        <taxon>Pseudomonadota</taxon>
        <taxon>Gammaproteobacteria</taxon>
        <taxon>Enterobacterales</taxon>
        <taxon>Enterobacteriaceae</taxon>
        <taxon>Salmonella</taxon>
    </lineage>
</organism>
<proteinExistence type="predicted"/>
<dbReference type="AlphaFoldDB" id="A0A756LA80"/>
<gene>
    <name evidence="1" type="ORF">G8O67_005239</name>
</gene>
<evidence type="ECO:0000313" key="1">
    <source>
        <dbReference type="EMBL" id="HAG0017840.1"/>
    </source>
</evidence>
<reference evidence="1" key="1">
    <citation type="journal article" date="2018" name="Genome Biol.">
        <title>SKESA: strategic k-mer extension for scrupulous assemblies.</title>
        <authorList>
            <person name="Souvorov A."/>
            <person name="Agarwala R."/>
            <person name="Lipman D.J."/>
        </authorList>
    </citation>
    <scope>NUCLEOTIDE SEQUENCE</scope>
    <source>
        <strain evidence="1">MA.CK_00/00002125</strain>
    </source>
</reference>
<dbReference type="EMBL" id="DAAWYJ010000043">
    <property type="protein sequence ID" value="HAG0017840.1"/>
    <property type="molecule type" value="Genomic_DNA"/>
</dbReference>
<name>A0A756LA80_SALER</name>
<reference evidence="1" key="2">
    <citation type="submission" date="2020-02" db="EMBL/GenBank/DDBJ databases">
        <authorList>
            <consortium name="NCBI Pathogen Detection Project"/>
        </authorList>
    </citation>
    <scope>NUCLEOTIDE SEQUENCE</scope>
    <source>
        <strain evidence="1">MA.CK_00/00002125</strain>
    </source>
</reference>
<protein>
    <submittedName>
        <fullName evidence="1">Uncharacterized protein</fullName>
    </submittedName>
</protein>
<comment type="caution">
    <text evidence="1">The sequence shown here is derived from an EMBL/GenBank/DDBJ whole genome shotgun (WGS) entry which is preliminary data.</text>
</comment>
<sequence>MLHTPSTQDVSALSAAFATRYCVISFLRDPARRAGKDRFASFLTVVHFRKVVNRQKIGSSRKGRTVIAL</sequence>
<accession>A0A756LA80</accession>